<evidence type="ECO:0000313" key="1">
    <source>
        <dbReference type="EMBL" id="MFN0255035.1"/>
    </source>
</evidence>
<sequence length="109" mass="12272">MAKGTRINIICVWKCASILPTSEKYDLGSQLKRATYSIALNIAEGAGRNSDADFARFLDMALGSCHETEYAVLLIKDLNYINEDLYRETDKKVNEVKAMLIGLLKKIRQ</sequence>
<gene>
    <name evidence="1" type="ORF">E6A44_005590</name>
</gene>
<dbReference type="InterPro" id="IPR012657">
    <property type="entry name" value="23S_rRNA-intervening_sequence"/>
</dbReference>
<dbReference type="Gene3D" id="1.20.1440.60">
    <property type="entry name" value="23S rRNA-intervening sequence"/>
    <property type="match status" value="1"/>
</dbReference>
<dbReference type="SUPFAM" id="SSF158446">
    <property type="entry name" value="IVS-encoded protein-like"/>
    <property type="match status" value="1"/>
</dbReference>
<keyword evidence="2" id="KW-1185">Reference proteome</keyword>
<comment type="caution">
    <text evidence="1">The sequence shown here is derived from an EMBL/GenBank/DDBJ whole genome shotgun (WGS) entry which is preliminary data.</text>
</comment>
<accession>A0ABW9J4Y4</accession>
<protein>
    <submittedName>
        <fullName evidence="1">Four helix bundle protein</fullName>
    </submittedName>
</protein>
<dbReference type="RefSeq" id="WP_211659825.1">
    <property type="nucleotide sequence ID" value="NZ_SSHJ02000005.1"/>
</dbReference>
<dbReference type="PANTHER" id="PTHR38471">
    <property type="entry name" value="FOUR HELIX BUNDLE PROTEIN"/>
    <property type="match status" value="1"/>
</dbReference>
<organism evidence="1 2">
    <name type="scientific">Pedobacter ureilyticus</name>
    <dbReference type="NCBI Taxonomy" id="1393051"/>
    <lineage>
        <taxon>Bacteria</taxon>
        <taxon>Pseudomonadati</taxon>
        <taxon>Bacteroidota</taxon>
        <taxon>Sphingobacteriia</taxon>
        <taxon>Sphingobacteriales</taxon>
        <taxon>Sphingobacteriaceae</taxon>
        <taxon>Pedobacter</taxon>
    </lineage>
</organism>
<dbReference type="CDD" id="cd16377">
    <property type="entry name" value="23S_rRNA_IVP_like"/>
    <property type="match status" value="1"/>
</dbReference>
<dbReference type="Proteomes" id="UP001517247">
    <property type="component" value="Unassembled WGS sequence"/>
</dbReference>
<dbReference type="Pfam" id="PF05635">
    <property type="entry name" value="23S_rRNA_IVP"/>
    <property type="match status" value="1"/>
</dbReference>
<name>A0ABW9J4Y4_9SPHI</name>
<reference evidence="1 2" key="1">
    <citation type="submission" date="2024-12" db="EMBL/GenBank/DDBJ databases">
        <authorList>
            <person name="Hu S."/>
        </authorList>
    </citation>
    <scope>NUCLEOTIDE SEQUENCE [LARGE SCALE GENOMIC DNA]</scope>
    <source>
        <strain evidence="1 2">THG-T11</strain>
    </source>
</reference>
<dbReference type="EMBL" id="SSHJ02000005">
    <property type="protein sequence ID" value="MFN0255035.1"/>
    <property type="molecule type" value="Genomic_DNA"/>
</dbReference>
<dbReference type="InterPro" id="IPR036583">
    <property type="entry name" value="23S_rRNA_IVS_sf"/>
</dbReference>
<dbReference type="PANTHER" id="PTHR38471:SF2">
    <property type="entry name" value="FOUR HELIX BUNDLE PROTEIN"/>
    <property type="match status" value="1"/>
</dbReference>
<evidence type="ECO:0000313" key="2">
    <source>
        <dbReference type="Proteomes" id="UP001517247"/>
    </source>
</evidence>
<proteinExistence type="predicted"/>
<dbReference type="NCBIfam" id="TIGR02436">
    <property type="entry name" value="four helix bundle protein"/>
    <property type="match status" value="1"/>
</dbReference>